<dbReference type="FunFam" id="3.40.1390.30:FF:000001">
    <property type="entry name" value="GTP cyclohydrolase 1 type 2"/>
    <property type="match status" value="1"/>
</dbReference>
<dbReference type="InterPro" id="IPR002678">
    <property type="entry name" value="DUF34/NIF3"/>
</dbReference>
<comment type="caution">
    <text evidence="3">The sequence shown here is derived from an EMBL/GenBank/DDBJ whole genome shotgun (WGS) entry which is preliminary data.</text>
</comment>
<dbReference type="InterPro" id="IPR036069">
    <property type="entry name" value="DUF34/NIF3_sf"/>
</dbReference>
<sequence>MADGGCKEEDFCEKTMMSVSNAKIVSRAMQRVAPLELAERSWDNVGLLVESPYQRSGQHEIVIVNDLTERVFDKIMKDNPLTSVIVSYHPPIFRALKSITTENSIQRTVLKCIAHGISIYSPHTACDAVRGGVNDWMFAAITGHNDSKAIIPSSSKASGHEDAGMGRYGTLASQQDPYRNPMRIKEVIQLVKAAFKVDAVQFADGGKSEISSVAVCAGSGSSILSKAPPVDLYVTGEMGHHDVLAAVANGTSVILVNHSNSERVYLQTALKDALTSAIKAERAESNAEDVKWRVSTCVEDRDPLVSV</sequence>
<feature type="binding site" evidence="2">
    <location>
        <position position="258"/>
    </location>
    <ligand>
        <name>a divalent metal cation</name>
        <dbReference type="ChEBI" id="CHEBI:60240"/>
        <label>1</label>
    </ligand>
</feature>
<accession>A0A4T0FM90</accession>
<dbReference type="AlphaFoldDB" id="A0A4T0FM90"/>
<feature type="binding site" evidence="2">
    <location>
        <position position="127"/>
    </location>
    <ligand>
        <name>a divalent metal cation</name>
        <dbReference type="ChEBI" id="CHEBI:60240"/>
        <label>1</label>
    </ligand>
</feature>
<dbReference type="Gene3D" id="3.40.1390.30">
    <property type="entry name" value="NIF3 (NGG1p interacting factor 3)-like"/>
    <property type="match status" value="1"/>
</dbReference>
<reference evidence="3 4" key="1">
    <citation type="submission" date="2019-03" db="EMBL/GenBank/DDBJ databases">
        <title>Sequencing 23 genomes of Wallemia ichthyophaga.</title>
        <authorList>
            <person name="Gostincar C."/>
        </authorList>
    </citation>
    <scope>NUCLEOTIDE SEQUENCE [LARGE SCALE GENOMIC DNA]</scope>
    <source>
        <strain evidence="3 4">EXF-5753</strain>
    </source>
</reference>
<dbReference type="EMBL" id="SPNW01000026">
    <property type="protein sequence ID" value="TIA89582.1"/>
    <property type="molecule type" value="Genomic_DNA"/>
</dbReference>
<dbReference type="Pfam" id="PF01784">
    <property type="entry name" value="DUF34_NIF3"/>
    <property type="match status" value="1"/>
</dbReference>
<gene>
    <name evidence="3" type="ORF">E3P99_02016</name>
</gene>
<evidence type="ECO:0000256" key="2">
    <source>
        <dbReference type="PIRSR" id="PIRSR602678-1"/>
    </source>
</evidence>
<proteinExistence type="inferred from homology"/>
<dbReference type="GO" id="GO:0005739">
    <property type="term" value="C:mitochondrion"/>
    <property type="evidence" value="ECO:0007669"/>
    <property type="project" value="TreeGrafter"/>
</dbReference>
<evidence type="ECO:0000256" key="1">
    <source>
        <dbReference type="ARBA" id="ARBA00006964"/>
    </source>
</evidence>
<dbReference type="GO" id="GO:0046872">
    <property type="term" value="F:metal ion binding"/>
    <property type="evidence" value="ECO:0007669"/>
    <property type="project" value="UniProtKB-KW"/>
</dbReference>
<feature type="binding site" evidence="2">
    <location>
        <position position="89"/>
    </location>
    <ligand>
        <name>a divalent metal cation</name>
        <dbReference type="ChEBI" id="CHEBI:60240"/>
        <label>1</label>
    </ligand>
</feature>
<dbReference type="OrthoDB" id="3345469at2759"/>
<evidence type="ECO:0000313" key="3">
    <source>
        <dbReference type="EMBL" id="TIA89582.1"/>
    </source>
</evidence>
<dbReference type="SUPFAM" id="SSF102705">
    <property type="entry name" value="NIF3 (NGG1p interacting factor 3)-like"/>
    <property type="match status" value="1"/>
</dbReference>
<dbReference type="PANTHER" id="PTHR13799">
    <property type="entry name" value="NGG1 INTERACTING FACTOR 3"/>
    <property type="match status" value="1"/>
</dbReference>
<feature type="binding site" evidence="2">
    <location>
        <position position="262"/>
    </location>
    <ligand>
        <name>a divalent metal cation</name>
        <dbReference type="ChEBI" id="CHEBI:60240"/>
        <label>1</label>
    </ligand>
</feature>
<comment type="similarity">
    <text evidence="1">Belongs to the GTP cyclohydrolase I type 2/NIF3 family.</text>
</comment>
<keyword evidence="2" id="KW-0479">Metal-binding</keyword>
<dbReference type="NCBIfam" id="TIGR00486">
    <property type="entry name" value="YbgI_SA1388"/>
    <property type="match status" value="1"/>
</dbReference>
<evidence type="ECO:0000313" key="4">
    <source>
        <dbReference type="Proteomes" id="UP000310189"/>
    </source>
</evidence>
<dbReference type="Proteomes" id="UP000310189">
    <property type="component" value="Unassembled WGS sequence"/>
</dbReference>
<keyword evidence="4" id="KW-1185">Reference proteome</keyword>
<organism evidence="3 4">
    <name type="scientific">Wallemia hederae</name>
    <dbReference type="NCBI Taxonomy" id="1540922"/>
    <lineage>
        <taxon>Eukaryota</taxon>
        <taxon>Fungi</taxon>
        <taxon>Dikarya</taxon>
        <taxon>Basidiomycota</taxon>
        <taxon>Wallemiomycotina</taxon>
        <taxon>Wallemiomycetes</taxon>
        <taxon>Wallemiales</taxon>
        <taxon>Wallemiaceae</taxon>
        <taxon>Wallemia</taxon>
    </lineage>
</organism>
<dbReference type="PANTHER" id="PTHR13799:SF13">
    <property type="entry name" value="NIF3-LIKE PROTEIN 1"/>
    <property type="match status" value="1"/>
</dbReference>
<protein>
    <submittedName>
        <fullName evidence="3">Uncharacterized protein</fullName>
    </submittedName>
</protein>
<name>A0A4T0FM90_9BASI</name>